<dbReference type="EMBL" id="BAAADD010000009">
    <property type="protein sequence ID" value="GAA0582689.1"/>
    <property type="molecule type" value="Genomic_DNA"/>
</dbReference>
<name>A0ABP3Q8H6_9PROT</name>
<evidence type="ECO:0000256" key="1">
    <source>
        <dbReference type="ARBA" id="ARBA00007068"/>
    </source>
</evidence>
<dbReference type="InterPro" id="IPR016117">
    <property type="entry name" value="ArgJ-like_dom_sf"/>
</dbReference>
<dbReference type="Gene3D" id="3.60.70.12">
    <property type="entry name" value="L-amino peptidase D-ALA esterase/amidase"/>
    <property type="match status" value="1"/>
</dbReference>
<dbReference type="PANTHER" id="PTHR36512:SF3">
    <property type="entry name" value="BLR5678 PROTEIN"/>
    <property type="match status" value="1"/>
</dbReference>
<comment type="caution">
    <text evidence="2">The sequence shown here is derived from an EMBL/GenBank/DDBJ whole genome shotgun (WGS) entry which is preliminary data.</text>
</comment>
<dbReference type="Pfam" id="PF03576">
    <property type="entry name" value="Peptidase_S58"/>
    <property type="match status" value="1"/>
</dbReference>
<dbReference type="SUPFAM" id="SSF56266">
    <property type="entry name" value="DmpA/ArgJ-like"/>
    <property type="match status" value="1"/>
</dbReference>
<organism evidence="2 3">
    <name type="scientific">Rhizomicrobium electricum</name>
    <dbReference type="NCBI Taxonomy" id="480070"/>
    <lineage>
        <taxon>Bacteria</taxon>
        <taxon>Pseudomonadati</taxon>
        <taxon>Pseudomonadota</taxon>
        <taxon>Alphaproteobacteria</taxon>
        <taxon>Micropepsales</taxon>
        <taxon>Micropepsaceae</taxon>
        <taxon>Rhizomicrobium</taxon>
    </lineage>
</organism>
<proteinExistence type="inferred from homology"/>
<protein>
    <submittedName>
        <fullName evidence="2">P1 family peptidase</fullName>
    </submittedName>
</protein>
<reference evidence="3" key="1">
    <citation type="journal article" date="2019" name="Int. J. Syst. Evol. Microbiol.">
        <title>The Global Catalogue of Microorganisms (GCM) 10K type strain sequencing project: providing services to taxonomists for standard genome sequencing and annotation.</title>
        <authorList>
            <consortium name="The Broad Institute Genomics Platform"/>
            <consortium name="The Broad Institute Genome Sequencing Center for Infectious Disease"/>
            <person name="Wu L."/>
            <person name="Ma J."/>
        </authorList>
    </citation>
    <scope>NUCLEOTIDE SEQUENCE [LARGE SCALE GENOMIC DNA]</scope>
    <source>
        <strain evidence="3">JCM 15089</strain>
    </source>
</reference>
<dbReference type="RefSeq" id="WP_166935449.1">
    <property type="nucleotide sequence ID" value="NZ_BAAADD010000009.1"/>
</dbReference>
<dbReference type="CDD" id="cd02252">
    <property type="entry name" value="nylC_like"/>
    <property type="match status" value="1"/>
</dbReference>
<evidence type="ECO:0000313" key="3">
    <source>
        <dbReference type="Proteomes" id="UP001499951"/>
    </source>
</evidence>
<dbReference type="PANTHER" id="PTHR36512">
    <property type="entry name" value="D-AMINOPEPTIDASE"/>
    <property type="match status" value="1"/>
</dbReference>
<dbReference type="InterPro" id="IPR005321">
    <property type="entry name" value="Peptidase_S58_DmpA"/>
</dbReference>
<gene>
    <name evidence="2" type="ORF">GCM10008942_34530</name>
</gene>
<sequence>MIRKGERNLITDVPGLKVGNAEDHKIRTGVTVVLPDKPMAAAADIRGGAPGTRETAALDPVSLVDGIDGLFLSGGSAFGLDAGGGVQAHLKAIGRGYEIAPGLPRVPVVAGAILFDLNSGGDKDWGDEPPYRALGKLAAEQVGLHFRLGDAGAGLGAVAGGYKGGLGSASSVLPDGTTVGALVAVNAVGSPLMPGSDAFWAWPFELDGEFGGRRPMGPVTAAGLPRDMKGRVQSGTNTTIAVVATDADLTRVELKRLAIMAADGFARALRPVHTPFDGDLVYAVSTGRRPIDEPRPLAVLELGSLAADTLARAIARGVYAADSLGPFRSYRDIFAR</sequence>
<accession>A0ABP3Q8H6</accession>
<dbReference type="Proteomes" id="UP001499951">
    <property type="component" value="Unassembled WGS sequence"/>
</dbReference>
<comment type="similarity">
    <text evidence="1">Belongs to the peptidase S58 family.</text>
</comment>
<evidence type="ECO:0000313" key="2">
    <source>
        <dbReference type="EMBL" id="GAA0582689.1"/>
    </source>
</evidence>
<keyword evidence="3" id="KW-1185">Reference proteome</keyword>